<evidence type="ECO:0000259" key="20">
    <source>
        <dbReference type="PROSITE" id="PS50894"/>
    </source>
</evidence>
<evidence type="ECO:0000256" key="3">
    <source>
        <dbReference type="ARBA" id="ARBA00012438"/>
    </source>
</evidence>
<dbReference type="Gene3D" id="3.30.565.10">
    <property type="entry name" value="Histidine kinase-like ATPase, C-terminal domain"/>
    <property type="match status" value="1"/>
</dbReference>
<name>A0ABN6F868_9BACT</name>
<evidence type="ECO:0000259" key="16">
    <source>
        <dbReference type="PROSITE" id="PS50109"/>
    </source>
</evidence>
<dbReference type="InterPro" id="IPR000014">
    <property type="entry name" value="PAS"/>
</dbReference>
<dbReference type="InterPro" id="IPR036890">
    <property type="entry name" value="HATPase_C_sf"/>
</dbReference>
<dbReference type="SUPFAM" id="SSF47226">
    <property type="entry name" value="Histidine-containing phosphotransfer domain, HPT domain"/>
    <property type="match status" value="1"/>
</dbReference>
<keyword evidence="4" id="KW-1003">Cell membrane</keyword>
<evidence type="ECO:0000256" key="7">
    <source>
        <dbReference type="ARBA" id="ARBA00022679"/>
    </source>
</evidence>
<dbReference type="InterPro" id="IPR036641">
    <property type="entry name" value="HPT_dom_sf"/>
</dbReference>
<dbReference type="PROSITE" id="PS50109">
    <property type="entry name" value="HIS_KIN"/>
    <property type="match status" value="1"/>
</dbReference>
<evidence type="ECO:0000256" key="6">
    <source>
        <dbReference type="ARBA" id="ARBA00022553"/>
    </source>
</evidence>
<dbReference type="SUPFAM" id="SSF47384">
    <property type="entry name" value="Homodimeric domain of signal transducing histidine kinase"/>
    <property type="match status" value="1"/>
</dbReference>
<dbReference type="Gene3D" id="6.10.340.10">
    <property type="match status" value="1"/>
</dbReference>
<feature type="transmembrane region" description="Helical" evidence="15">
    <location>
        <begin position="32"/>
        <end position="51"/>
    </location>
</feature>
<evidence type="ECO:0000256" key="15">
    <source>
        <dbReference type="SAM" id="Phobius"/>
    </source>
</evidence>
<keyword evidence="10" id="KW-0547">Nucleotide-binding</keyword>
<gene>
    <name evidence="21" type="ORF">DSLASN_35920</name>
</gene>
<dbReference type="CDD" id="cd06225">
    <property type="entry name" value="HAMP"/>
    <property type="match status" value="1"/>
</dbReference>
<dbReference type="Proteomes" id="UP001320148">
    <property type="component" value="Chromosome"/>
</dbReference>
<keyword evidence="8 15" id="KW-0812">Transmembrane</keyword>
<dbReference type="SMART" id="SM00091">
    <property type="entry name" value="PAS"/>
    <property type="match status" value="1"/>
</dbReference>
<dbReference type="Pfam" id="PF00512">
    <property type="entry name" value="HisKA"/>
    <property type="match status" value="1"/>
</dbReference>
<feature type="modified residue" description="4-aspartylphosphate" evidence="14">
    <location>
        <position position="567"/>
    </location>
</feature>
<evidence type="ECO:0000256" key="1">
    <source>
        <dbReference type="ARBA" id="ARBA00000085"/>
    </source>
</evidence>
<dbReference type="RefSeq" id="WP_236889370.1">
    <property type="nucleotide sequence ID" value="NZ_AP024488.1"/>
</dbReference>
<dbReference type="InterPro" id="IPR008207">
    <property type="entry name" value="Sig_transdc_His_kin_Hpt_dom"/>
</dbReference>
<dbReference type="SMART" id="SM00388">
    <property type="entry name" value="HisKA"/>
    <property type="match status" value="1"/>
</dbReference>
<comment type="catalytic activity">
    <reaction evidence="1">
        <text>ATP + protein L-histidine = ADP + protein N-phospho-L-histidine.</text>
        <dbReference type="EC" id="2.7.13.3"/>
    </reaction>
</comment>
<dbReference type="PANTHER" id="PTHR43047">
    <property type="entry name" value="TWO-COMPONENT HISTIDINE PROTEIN KINASE"/>
    <property type="match status" value="1"/>
</dbReference>
<keyword evidence="6 14" id="KW-0597">Phosphoprotein</keyword>
<evidence type="ECO:0000256" key="13">
    <source>
        <dbReference type="PROSITE-ProRule" id="PRU00110"/>
    </source>
</evidence>
<dbReference type="Pfam" id="PF00072">
    <property type="entry name" value="Response_reg"/>
    <property type="match status" value="1"/>
</dbReference>
<dbReference type="EMBL" id="AP024488">
    <property type="protein sequence ID" value="BCS97960.1"/>
    <property type="molecule type" value="Genomic_DNA"/>
</dbReference>
<dbReference type="Gene3D" id="1.20.120.160">
    <property type="entry name" value="HPT domain"/>
    <property type="match status" value="1"/>
</dbReference>
<dbReference type="Gene3D" id="1.10.287.130">
    <property type="match status" value="1"/>
</dbReference>
<evidence type="ECO:0000256" key="11">
    <source>
        <dbReference type="ARBA" id="ARBA00022989"/>
    </source>
</evidence>
<feature type="domain" description="Histidine kinase" evidence="16">
    <location>
        <begin position="274"/>
        <end position="492"/>
    </location>
</feature>
<keyword evidence="22" id="KW-1185">Reference proteome</keyword>
<dbReference type="InterPro" id="IPR003660">
    <property type="entry name" value="HAMP_dom"/>
</dbReference>
<dbReference type="InterPro" id="IPR003594">
    <property type="entry name" value="HATPase_dom"/>
</dbReference>
<keyword evidence="9" id="KW-0418">Kinase</keyword>
<dbReference type="SMART" id="SM00448">
    <property type="entry name" value="REC"/>
    <property type="match status" value="1"/>
</dbReference>
<evidence type="ECO:0000259" key="19">
    <source>
        <dbReference type="PROSITE" id="PS50885"/>
    </source>
</evidence>
<dbReference type="InterPro" id="IPR003661">
    <property type="entry name" value="HisK_dim/P_dom"/>
</dbReference>
<evidence type="ECO:0000259" key="17">
    <source>
        <dbReference type="PROSITE" id="PS50110"/>
    </source>
</evidence>
<dbReference type="CDD" id="cd00082">
    <property type="entry name" value="HisKA"/>
    <property type="match status" value="1"/>
</dbReference>
<evidence type="ECO:0000256" key="8">
    <source>
        <dbReference type="ARBA" id="ARBA00022692"/>
    </source>
</evidence>
<dbReference type="InterPro" id="IPR001789">
    <property type="entry name" value="Sig_transdc_resp-reg_receiver"/>
</dbReference>
<protein>
    <recommendedName>
        <fullName evidence="3">histidine kinase</fullName>
        <ecNumber evidence="3">2.7.13.3</ecNumber>
    </recommendedName>
</protein>
<evidence type="ECO:0000256" key="5">
    <source>
        <dbReference type="ARBA" id="ARBA00022519"/>
    </source>
</evidence>
<comment type="subcellular location">
    <subcellularLocation>
        <location evidence="2">Cell inner membrane</location>
        <topology evidence="2">Multi-pass membrane protein</topology>
    </subcellularLocation>
</comment>
<accession>A0ABN6F868</accession>
<dbReference type="CDD" id="cd16922">
    <property type="entry name" value="HATPase_EvgS-ArcB-TorS-like"/>
    <property type="match status" value="1"/>
</dbReference>
<reference evidence="21 22" key="1">
    <citation type="submission" date="2021-02" db="EMBL/GenBank/DDBJ databases">
        <title>Complete genome of Desulfoluna sp. strain ASN36.</title>
        <authorList>
            <person name="Takahashi A."/>
            <person name="Kojima H."/>
            <person name="Fukui M."/>
        </authorList>
    </citation>
    <scope>NUCLEOTIDE SEQUENCE [LARGE SCALE GENOMIC DNA]</scope>
    <source>
        <strain evidence="21 22">ASN36</strain>
    </source>
</reference>
<feature type="domain" description="PAS" evidence="18">
    <location>
        <begin position="111"/>
        <end position="181"/>
    </location>
</feature>
<evidence type="ECO:0000313" key="22">
    <source>
        <dbReference type="Proteomes" id="UP001320148"/>
    </source>
</evidence>
<dbReference type="PROSITE" id="PS50885">
    <property type="entry name" value="HAMP"/>
    <property type="match status" value="1"/>
</dbReference>
<dbReference type="SMART" id="SM00304">
    <property type="entry name" value="HAMP"/>
    <property type="match status" value="1"/>
</dbReference>
<feature type="domain" description="HAMP" evidence="19">
    <location>
        <begin position="54"/>
        <end position="106"/>
    </location>
</feature>
<evidence type="ECO:0000256" key="12">
    <source>
        <dbReference type="ARBA" id="ARBA00023136"/>
    </source>
</evidence>
<dbReference type="SUPFAM" id="SSF55785">
    <property type="entry name" value="PYP-like sensor domain (PAS domain)"/>
    <property type="match status" value="1"/>
</dbReference>
<evidence type="ECO:0000313" key="21">
    <source>
        <dbReference type="EMBL" id="BCS97960.1"/>
    </source>
</evidence>
<evidence type="ECO:0000256" key="4">
    <source>
        <dbReference type="ARBA" id="ARBA00022475"/>
    </source>
</evidence>
<dbReference type="InterPro" id="IPR004358">
    <property type="entry name" value="Sig_transdc_His_kin-like_C"/>
</dbReference>
<dbReference type="Pfam" id="PF00672">
    <property type="entry name" value="HAMP"/>
    <property type="match status" value="1"/>
</dbReference>
<keyword evidence="10" id="KW-0067">ATP-binding</keyword>
<evidence type="ECO:0000256" key="14">
    <source>
        <dbReference type="PROSITE-ProRule" id="PRU00169"/>
    </source>
</evidence>
<dbReference type="InterPro" id="IPR005467">
    <property type="entry name" value="His_kinase_dom"/>
</dbReference>
<evidence type="ECO:0000256" key="9">
    <source>
        <dbReference type="ARBA" id="ARBA00022777"/>
    </source>
</evidence>
<feature type="domain" description="Response regulatory" evidence="17">
    <location>
        <begin position="518"/>
        <end position="637"/>
    </location>
</feature>
<dbReference type="SMART" id="SM00387">
    <property type="entry name" value="HATPase_c"/>
    <property type="match status" value="1"/>
</dbReference>
<sequence>MSLRLRIALCLVLFTLLLLAGCLVWGHAEPLYFGLFLLTAPIALMLVLLFYSEQWVTRPLQHLTQAARQIANGEFGMPLPQSTGDEIGQLTKAFDAMQTRLTLREKRLIDNEVRLSAIIDNSVEALVTIDITGTLRSFNKAAERIFGYTADEVVGENIRILMPMPYRADHDRYIQRYLKTGVKKVIGIGQEVKGKRKSGELFPIWITVSEVKIDEDPLFVGSIMDITQQKMADIELATHRDNLRNMIHERTKDLKIAMEKAEAANQAKSNFISNMSHEIRTPMNAMLGFLALALENNNLTQELRDHLEIAHRSSWSLLGLLDDILDISKLEEGRMALEPTPFNLARLLRDITSSMEVAAREKGLTLTLSMPPPFPAYCSGDPMRIRQVLFNLLSNAIKFTHKGGVTIHAEPLPNDEIHFFIKDTGIGMSKDQLMHIFEPFAQADDSSTRRYGGTGLGTTISKHLVELMGGTIWVESNIGKGSTFHVTLTLPEAEAPVETKSPATEKTGIPPKAPRELSVLVAEDIAENAKLILIRLKQQGHKATATTNGKEVLRALASEPFDLILMDVHMPEMDGLEATRCIRSGSAGEACQHIPIIGLTASAGQKDVQECLEAGMNEVVTKPIDFKRLYATMSATHPLTGLPERPPPDEKALPLNEWPHLHGVDTRTAMETWQDKNLYLQSLSSFVTKFMTVPRHMLLALDSKSADSLYEEVHAMKGASANLCMTDINKTCEALSPLLATGKTEAIRALIVSLDSAFSALCRDIPPAPEETTASPHPPPAIPADKVQTWFQELLNGLASDNPDQVDPLLTAETACISTAHLKEIQAKVDVFNFRGAEDAARKAAHAMGINLNGRADGAET</sequence>
<proteinExistence type="predicted"/>
<dbReference type="SUPFAM" id="SSF55874">
    <property type="entry name" value="ATPase domain of HSP90 chaperone/DNA topoisomerase II/histidine kinase"/>
    <property type="match status" value="1"/>
</dbReference>
<dbReference type="NCBIfam" id="TIGR00229">
    <property type="entry name" value="sensory_box"/>
    <property type="match status" value="1"/>
</dbReference>
<dbReference type="PROSITE" id="PS50894">
    <property type="entry name" value="HPT"/>
    <property type="match status" value="1"/>
</dbReference>
<dbReference type="InterPro" id="IPR036097">
    <property type="entry name" value="HisK_dim/P_sf"/>
</dbReference>
<keyword evidence="11 15" id="KW-1133">Transmembrane helix</keyword>
<evidence type="ECO:0000256" key="10">
    <source>
        <dbReference type="ARBA" id="ARBA00022840"/>
    </source>
</evidence>
<dbReference type="PRINTS" id="PR00344">
    <property type="entry name" value="BCTRLSENSOR"/>
</dbReference>
<dbReference type="SUPFAM" id="SSF158472">
    <property type="entry name" value="HAMP domain-like"/>
    <property type="match status" value="1"/>
</dbReference>
<feature type="domain" description="HPt" evidence="20">
    <location>
        <begin position="675"/>
        <end position="768"/>
    </location>
</feature>
<dbReference type="EC" id="2.7.13.3" evidence="3"/>
<keyword evidence="5" id="KW-0997">Cell inner membrane</keyword>
<dbReference type="CDD" id="cd00130">
    <property type="entry name" value="PAS"/>
    <property type="match status" value="1"/>
</dbReference>
<dbReference type="PROSITE" id="PS50112">
    <property type="entry name" value="PAS"/>
    <property type="match status" value="1"/>
</dbReference>
<organism evidence="21 22">
    <name type="scientific">Desulfoluna limicola</name>
    <dbReference type="NCBI Taxonomy" id="2810562"/>
    <lineage>
        <taxon>Bacteria</taxon>
        <taxon>Pseudomonadati</taxon>
        <taxon>Thermodesulfobacteriota</taxon>
        <taxon>Desulfobacteria</taxon>
        <taxon>Desulfobacterales</taxon>
        <taxon>Desulfolunaceae</taxon>
        <taxon>Desulfoluna</taxon>
    </lineage>
</organism>
<evidence type="ECO:0000259" key="18">
    <source>
        <dbReference type="PROSITE" id="PS50112"/>
    </source>
</evidence>
<dbReference type="Pfam" id="PF02518">
    <property type="entry name" value="HATPase_c"/>
    <property type="match status" value="1"/>
</dbReference>
<keyword evidence="7" id="KW-0808">Transferase</keyword>
<dbReference type="InterPro" id="IPR035965">
    <property type="entry name" value="PAS-like_dom_sf"/>
</dbReference>
<dbReference type="Pfam" id="PF13426">
    <property type="entry name" value="PAS_9"/>
    <property type="match status" value="1"/>
</dbReference>
<keyword evidence="12 15" id="KW-0472">Membrane</keyword>
<dbReference type="PROSITE" id="PS50110">
    <property type="entry name" value="RESPONSE_REGULATORY"/>
    <property type="match status" value="1"/>
</dbReference>
<dbReference type="PROSITE" id="PS51257">
    <property type="entry name" value="PROKAR_LIPOPROTEIN"/>
    <property type="match status" value="1"/>
</dbReference>
<dbReference type="Gene3D" id="3.30.450.20">
    <property type="entry name" value="PAS domain"/>
    <property type="match status" value="1"/>
</dbReference>
<dbReference type="CDD" id="cd17546">
    <property type="entry name" value="REC_hyHK_CKI1_RcsC-like"/>
    <property type="match status" value="1"/>
</dbReference>
<dbReference type="Gene3D" id="3.40.50.2300">
    <property type="match status" value="1"/>
</dbReference>
<dbReference type="SUPFAM" id="SSF52172">
    <property type="entry name" value="CheY-like"/>
    <property type="match status" value="1"/>
</dbReference>
<feature type="modified residue" description="Phosphohistidine" evidence="13">
    <location>
        <position position="714"/>
    </location>
</feature>
<evidence type="ECO:0000256" key="2">
    <source>
        <dbReference type="ARBA" id="ARBA00004429"/>
    </source>
</evidence>
<dbReference type="InterPro" id="IPR011006">
    <property type="entry name" value="CheY-like_superfamily"/>
</dbReference>